<comment type="similarity">
    <text evidence="2 6">Belongs to the GDT1 family.</text>
</comment>
<reference evidence="7" key="1">
    <citation type="submission" date="2023-03" db="EMBL/GenBank/DDBJ databases">
        <authorList>
            <person name="Steffen K."/>
            <person name="Cardenas P."/>
        </authorList>
    </citation>
    <scope>NUCLEOTIDE SEQUENCE</scope>
</reference>
<evidence type="ECO:0000256" key="5">
    <source>
        <dbReference type="ARBA" id="ARBA00023136"/>
    </source>
</evidence>
<evidence type="ECO:0000256" key="3">
    <source>
        <dbReference type="ARBA" id="ARBA00022692"/>
    </source>
</evidence>
<dbReference type="PANTHER" id="PTHR12608">
    <property type="entry name" value="TRANSMEMBRANE PROTEIN HTP-1 RELATED"/>
    <property type="match status" value="1"/>
</dbReference>
<feature type="transmembrane region" description="Helical" evidence="6">
    <location>
        <begin position="159"/>
        <end position="177"/>
    </location>
</feature>
<feature type="signal peptide" evidence="6">
    <location>
        <begin position="1"/>
        <end position="31"/>
    </location>
</feature>
<keyword evidence="5 6" id="KW-0472">Membrane</keyword>
<feature type="transmembrane region" description="Helical" evidence="6">
    <location>
        <begin position="86"/>
        <end position="107"/>
    </location>
</feature>
<feature type="transmembrane region" description="Helical" evidence="6">
    <location>
        <begin position="265"/>
        <end position="285"/>
    </location>
</feature>
<comment type="caution">
    <text evidence="7">The sequence shown here is derived from an EMBL/GenBank/DDBJ whole genome shotgun (WGS) entry which is preliminary data.</text>
</comment>
<evidence type="ECO:0000256" key="1">
    <source>
        <dbReference type="ARBA" id="ARBA00004141"/>
    </source>
</evidence>
<dbReference type="EMBL" id="CASHTH010002970">
    <property type="protein sequence ID" value="CAI8037954.1"/>
    <property type="molecule type" value="Genomic_DNA"/>
</dbReference>
<name>A0AA35SYI8_GEOBA</name>
<dbReference type="GO" id="GO:0005794">
    <property type="term" value="C:Golgi apparatus"/>
    <property type="evidence" value="ECO:0007669"/>
    <property type="project" value="TreeGrafter"/>
</dbReference>
<gene>
    <name evidence="7" type="ORF">GBAR_LOCUS21190</name>
</gene>
<keyword evidence="4 6" id="KW-1133">Transmembrane helix</keyword>
<dbReference type="PANTHER" id="PTHR12608:SF1">
    <property type="entry name" value="TRANSMEMBRANE PROTEIN 165"/>
    <property type="match status" value="1"/>
</dbReference>
<feature type="chain" id="PRO_5041483997" description="GDT1 family protein" evidence="6">
    <location>
        <begin position="32"/>
        <end position="328"/>
    </location>
</feature>
<feature type="transmembrane region" description="Helical" evidence="6">
    <location>
        <begin position="297"/>
        <end position="316"/>
    </location>
</feature>
<keyword evidence="8" id="KW-1185">Reference proteome</keyword>
<feature type="transmembrane region" description="Helical" evidence="6">
    <location>
        <begin position="128"/>
        <end position="153"/>
    </location>
</feature>
<dbReference type="Proteomes" id="UP001174909">
    <property type="component" value="Unassembled WGS sequence"/>
</dbReference>
<dbReference type="GO" id="GO:0015085">
    <property type="term" value="F:calcium ion transmembrane transporter activity"/>
    <property type="evidence" value="ECO:0007669"/>
    <property type="project" value="TreeGrafter"/>
</dbReference>
<dbReference type="InterPro" id="IPR001727">
    <property type="entry name" value="GDT1-like"/>
</dbReference>
<dbReference type="GO" id="GO:0005384">
    <property type="term" value="F:manganese ion transmembrane transporter activity"/>
    <property type="evidence" value="ECO:0007669"/>
    <property type="project" value="TreeGrafter"/>
</dbReference>
<dbReference type="PROSITE" id="PS01214">
    <property type="entry name" value="UPF0016"/>
    <property type="match status" value="1"/>
</dbReference>
<sequence length="328" mass="35431">MKPTATVPWLLRHRVFLCLLFCLWLPGVLLAGEPDQQQPEVDRAAPEAALINGEGKLRDSVREGAVVATKEKHEVVEVEEPGSEGVVAWVSVGFFHAFVAAFSVIIVSEIGDKTFFIAAIMAMTHSRCLVFSGALSALGLMTFLSVVLGFATMVIPRAVTFYVSTGLLALFGVKMLYEGWNMSSDEGREEFDEVSEELRKREEVETVGDQEQGLSTRLPLRRRLRCLGPVTSAIFLQAFTLTFLAEWGDRSQITTIILAARENPVGITIGGTLGHALCTALAVIGGKMVAQRISVKTVTIIGGVVFLLFAATALLHPELGPQGSDLAS</sequence>
<keyword evidence="3 6" id="KW-0812">Transmembrane</keyword>
<dbReference type="Pfam" id="PF01169">
    <property type="entry name" value="GDT1"/>
    <property type="match status" value="2"/>
</dbReference>
<dbReference type="AlphaFoldDB" id="A0AA35SYI8"/>
<comment type="subcellular location">
    <subcellularLocation>
        <location evidence="1 6">Membrane</location>
        <topology evidence="1 6">Multi-pass membrane protein</topology>
    </subcellularLocation>
</comment>
<evidence type="ECO:0000256" key="6">
    <source>
        <dbReference type="RuleBase" id="RU365102"/>
    </source>
</evidence>
<proteinExistence type="inferred from homology"/>
<accession>A0AA35SYI8</accession>
<feature type="transmembrane region" description="Helical" evidence="6">
    <location>
        <begin position="226"/>
        <end position="245"/>
    </location>
</feature>
<evidence type="ECO:0000256" key="4">
    <source>
        <dbReference type="ARBA" id="ARBA00022989"/>
    </source>
</evidence>
<protein>
    <recommendedName>
        <fullName evidence="6">GDT1 family protein</fullName>
    </recommendedName>
</protein>
<keyword evidence="6" id="KW-0732">Signal</keyword>
<dbReference type="GO" id="GO:0032468">
    <property type="term" value="P:Golgi calcium ion homeostasis"/>
    <property type="evidence" value="ECO:0007669"/>
    <property type="project" value="TreeGrafter"/>
</dbReference>
<organism evidence="7 8">
    <name type="scientific">Geodia barretti</name>
    <name type="common">Barrett's horny sponge</name>
    <dbReference type="NCBI Taxonomy" id="519541"/>
    <lineage>
        <taxon>Eukaryota</taxon>
        <taxon>Metazoa</taxon>
        <taxon>Porifera</taxon>
        <taxon>Demospongiae</taxon>
        <taxon>Heteroscleromorpha</taxon>
        <taxon>Tetractinellida</taxon>
        <taxon>Astrophorina</taxon>
        <taxon>Geodiidae</taxon>
        <taxon>Geodia</taxon>
    </lineage>
</organism>
<evidence type="ECO:0000256" key="2">
    <source>
        <dbReference type="ARBA" id="ARBA00009190"/>
    </source>
</evidence>
<evidence type="ECO:0000313" key="8">
    <source>
        <dbReference type="Proteomes" id="UP001174909"/>
    </source>
</evidence>
<evidence type="ECO:0000313" key="7">
    <source>
        <dbReference type="EMBL" id="CAI8037954.1"/>
    </source>
</evidence>
<dbReference type="GO" id="GO:0016020">
    <property type="term" value="C:membrane"/>
    <property type="evidence" value="ECO:0007669"/>
    <property type="project" value="UniProtKB-SubCell"/>
</dbReference>
<dbReference type="InterPro" id="IPR049555">
    <property type="entry name" value="GDT1-like_CS"/>
</dbReference>
<dbReference type="GO" id="GO:0032472">
    <property type="term" value="P:Golgi calcium ion transport"/>
    <property type="evidence" value="ECO:0007669"/>
    <property type="project" value="TreeGrafter"/>
</dbReference>